<feature type="transmembrane region" description="Helical" evidence="7">
    <location>
        <begin position="80"/>
        <end position="99"/>
    </location>
</feature>
<name>A0A2M7FX20_9BACT</name>
<feature type="repeat" description="TPR" evidence="5">
    <location>
        <begin position="440"/>
        <end position="473"/>
    </location>
</feature>
<evidence type="ECO:0000256" key="3">
    <source>
        <dbReference type="ARBA" id="ARBA00022989"/>
    </source>
</evidence>
<dbReference type="PANTHER" id="PTHR22550">
    <property type="entry name" value="SPORE GERMINATION PROTEIN"/>
    <property type="match status" value="1"/>
</dbReference>
<keyword evidence="5" id="KW-0802">TPR repeat</keyword>
<dbReference type="InterPro" id="IPR019734">
    <property type="entry name" value="TPR_rpt"/>
</dbReference>
<dbReference type="Pfam" id="PF00092">
    <property type="entry name" value="VWA"/>
    <property type="match status" value="1"/>
</dbReference>
<dbReference type="PROSITE" id="PS50293">
    <property type="entry name" value="TPR_REGION"/>
    <property type="match status" value="1"/>
</dbReference>
<feature type="transmembrane region" description="Helical" evidence="7">
    <location>
        <begin position="30"/>
        <end position="49"/>
    </location>
</feature>
<organism evidence="9 10">
    <name type="scientific">bacterium (Candidatus Blackallbacteria) CG17_big_fil_post_rev_8_21_14_2_50_48_46</name>
    <dbReference type="NCBI Taxonomy" id="2014261"/>
    <lineage>
        <taxon>Bacteria</taxon>
        <taxon>Candidatus Blackallbacteria</taxon>
    </lineage>
</organism>
<dbReference type="InterPro" id="IPR036465">
    <property type="entry name" value="vWFA_dom_sf"/>
</dbReference>
<feature type="domain" description="VWFA" evidence="8">
    <location>
        <begin position="116"/>
        <end position="318"/>
    </location>
</feature>
<keyword evidence="1" id="KW-1003">Cell membrane</keyword>
<dbReference type="SMART" id="SM00028">
    <property type="entry name" value="TPR"/>
    <property type="match status" value="3"/>
</dbReference>
<dbReference type="SMART" id="SM00327">
    <property type="entry name" value="VWA"/>
    <property type="match status" value="1"/>
</dbReference>
<dbReference type="InterPro" id="IPR011990">
    <property type="entry name" value="TPR-like_helical_dom_sf"/>
</dbReference>
<gene>
    <name evidence="9" type="ORF">COW36_24380</name>
</gene>
<evidence type="ECO:0000259" key="8">
    <source>
        <dbReference type="PROSITE" id="PS50234"/>
    </source>
</evidence>
<feature type="region of interest" description="Disordered" evidence="6">
    <location>
        <begin position="539"/>
        <end position="632"/>
    </location>
</feature>
<dbReference type="InterPro" id="IPR002035">
    <property type="entry name" value="VWF_A"/>
</dbReference>
<protein>
    <recommendedName>
        <fullName evidence="8">VWFA domain-containing protein</fullName>
    </recommendedName>
</protein>
<evidence type="ECO:0000256" key="4">
    <source>
        <dbReference type="ARBA" id="ARBA00023136"/>
    </source>
</evidence>
<feature type="compositionally biased region" description="Low complexity" evidence="6">
    <location>
        <begin position="539"/>
        <end position="556"/>
    </location>
</feature>
<dbReference type="EMBL" id="PFFQ01000066">
    <property type="protein sequence ID" value="PIW13807.1"/>
    <property type="molecule type" value="Genomic_DNA"/>
</dbReference>
<keyword evidence="4 7" id="KW-0472">Membrane</keyword>
<dbReference type="SUPFAM" id="SSF48452">
    <property type="entry name" value="TPR-like"/>
    <property type="match status" value="1"/>
</dbReference>
<evidence type="ECO:0000256" key="1">
    <source>
        <dbReference type="ARBA" id="ARBA00022475"/>
    </source>
</evidence>
<dbReference type="InterPro" id="IPR050768">
    <property type="entry name" value="UPF0353/GerABKA_families"/>
</dbReference>
<evidence type="ECO:0000256" key="7">
    <source>
        <dbReference type="SAM" id="Phobius"/>
    </source>
</evidence>
<proteinExistence type="predicted"/>
<dbReference type="PROSITE" id="PS50234">
    <property type="entry name" value="VWFA"/>
    <property type="match status" value="1"/>
</dbReference>
<reference evidence="9 10" key="1">
    <citation type="submission" date="2017-09" db="EMBL/GenBank/DDBJ databases">
        <title>Depth-based differentiation of microbial function through sediment-hosted aquifers and enrichment of novel symbionts in the deep terrestrial subsurface.</title>
        <authorList>
            <person name="Probst A.J."/>
            <person name="Ladd B."/>
            <person name="Jarett J.K."/>
            <person name="Geller-Mcgrath D.E."/>
            <person name="Sieber C.M."/>
            <person name="Emerson J.B."/>
            <person name="Anantharaman K."/>
            <person name="Thomas B.C."/>
            <person name="Malmstrom R."/>
            <person name="Stieglmeier M."/>
            <person name="Klingl A."/>
            <person name="Woyke T."/>
            <person name="Ryan C.M."/>
            <person name="Banfield J.F."/>
        </authorList>
    </citation>
    <scope>NUCLEOTIDE SEQUENCE [LARGE SCALE GENOMIC DNA]</scope>
    <source>
        <strain evidence="9">CG17_big_fil_post_rev_8_21_14_2_50_48_46</strain>
    </source>
</reference>
<keyword evidence="3 7" id="KW-1133">Transmembrane helix</keyword>
<keyword evidence="2 7" id="KW-0812">Transmembrane</keyword>
<accession>A0A2M7FX20</accession>
<evidence type="ECO:0000313" key="10">
    <source>
        <dbReference type="Proteomes" id="UP000231019"/>
    </source>
</evidence>
<dbReference type="Pfam" id="PF00515">
    <property type="entry name" value="TPR_1"/>
    <property type="match status" value="1"/>
</dbReference>
<comment type="caution">
    <text evidence="9">The sequence shown here is derived from an EMBL/GenBank/DDBJ whole genome shotgun (WGS) entry which is preliminary data.</text>
</comment>
<feature type="compositionally biased region" description="Low complexity" evidence="6">
    <location>
        <begin position="614"/>
        <end position="623"/>
    </location>
</feature>
<dbReference type="Gene3D" id="3.40.50.410">
    <property type="entry name" value="von Willebrand factor, type A domain"/>
    <property type="match status" value="1"/>
</dbReference>
<feature type="compositionally biased region" description="Polar residues" evidence="6">
    <location>
        <begin position="557"/>
        <end position="566"/>
    </location>
</feature>
<feature type="compositionally biased region" description="Polar residues" evidence="6">
    <location>
        <begin position="573"/>
        <end position="595"/>
    </location>
</feature>
<dbReference type="AlphaFoldDB" id="A0A2M7FX20"/>
<dbReference type="PROSITE" id="PS50005">
    <property type="entry name" value="TPR"/>
    <property type="match status" value="1"/>
</dbReference>
<dbReference type="Gene3D" id="1.25.40.10">
    <property type="entry name" value="Tetratricopeptide repeat domain"/>
    <property type="match status" value="1"/>
</dbReference>
<evidence type="ECO:0000256" key="2">
    <source>
        <dbReference type="ARBA" id="ARBA00022692"/>
    </source>
</evidence>
<evidence type="ECO:0000313" key="9">
    <source>
        <dbReference type="EMBL" id="PIW13807.1"/>
    </source>
</evidence>
<dbReference type="Proteomes" id="UP000231019">
    <property type="component" value="Unassembled WGS sequence"/>
</dbReference>
<sequence>MRLVQRYFLVFTLLVLTGWVSLHLGFLRLAYPAVLVLFLAFPLFFWMGFRYRKQQHTAFETWVAKDLWPRQGFQPLRLQYLLPLGLHLMILACLVIALARPQGPPVLAESQDQGIDLLMALDISDSSKAADLYPNRLEAAKQMIRQVLSRLSNDRVGLAVFSGEAFSVVPFTNDYAALDTLLTDIDPAMLPSRGTNIPALTQLAKERFERSSERGKVLIIFSDGENHEGNAVEAVKKLRSARTRIFTVGVGTTGGARIPEANDNWGSVGYKQYQGEPVVTRLNEGVLKSMASAGGGAYAHVEQPLRLLRELDRVRRELPLGTGSGTELRSYEERFQWYLGLALLLWGWEFLLAKIIERLKVLSVEWFERMSSRWIFPRLLRGVLRQGMVVGCFFLLQSAWIWPWAPFLADRAAQKAYREKKYEQSFQAFEQGIQAAPSEPRLYYNKGNALYQQKKYDQASEAYRRALSLDGNPRELAQTWYNLGNSYYRQGHQGADPQQNWQQALEAYQKALAINPEDSQAQENRDFVQAQLQALQEQNANQGTPQQEQQGKNQQNKSSGKPQPKSSAPPKGQGSSKPQEQGQSGSQAQNQFSDQEVQKFLQSMEENEKENRSRQFFQRFQSQDNALTPEDLLTRPLEDLEKLLNAKKSDQKDW</sequence>
<dbReference type="PANTHER" id="PTHR22550:SF5">
    <property type="entry name" value="LEUCINE ZIPPER PROTEIN 4"/>
    <property type="match status" value="1"/>
</dbReference>
<evidence type="ECO:0000256" key="6">
    <source>
        <dbReference type="SAM" id="MobiDB-lite"/>
    </source>
</evidence>
<evidence type="ECO:0000256" key="5">
    <source>
        <dbReference type="PROSITE-ProRule" id="PRU00339"/>
    </source>
</evidence>
<feature type="transmembrane region" description="Helical" evidence="7">
    <location>
        <begin position="7"/>
        <end position="24"/>
    </location>
</feature>
<dbReference type="SUPFAM" id="SSF53300">
    <property type="entry name" value="vWA-like"/>
    <property type="match status" value="1"/>
</dbReference>